<organism evidence="2 3">
    <name type="scientific">Sphingobium olei</name>
    <dbReference type="NCBI Taxonomy" id="420955"/>
    <lineage>
        <taxon>Bacteria</taxon>
        <taxon>Pseudomonadati</taxon>
        <taxon>Pseudomonadota</taxon>
        <taxon>Alphaproteobacteria</taxon>
        <taxon>Sphingomonadales</taxon>
        <taxon>Sphingomonadaceae</taxon>
        <taxon>Sphingobium</taxon>
    </lineage>
</organism>
<proteinExistence type="predicted"/>
<gene>
    <name evidence="2" type="ORF">ACFQ24_15835</name>
</gene>
<evidence type="ECO:0000313" key="3">
    <source>
        <dbReference type="Proteomes" id="UP001597203"/>
    </source>
</evidence>
<reference evidence="3" key="1">
    <citation type="journal article" date="2019" name="Int. J. Syst. Evol. Microbiol.">
        <title>The Global Catalogue of Microorganisms (GCM) 10K type strain sequencing project: providing services to taxonomists for standard genome sequencing and annotation.</title>
        <authorList>
            <consortium name="The Broad Institute Genomics Platform"/>
            <consortium name="The Broad Institute Genome Sequencing Center for Infectious Disease"/>
            <person name="Wu L."/>
            <person name="Ma J."/>
        </authorList>
    </citation>
    <scope>NUCLEOTIDE SEQUENCE [LARGE SCALE GENOMIC DNA]</scope>
    <source>
        <strain evidence="3">CCUG 54329</strain>
    </source>
</reference>
<keyword evidence="1" id="KW-0732">Signal</keyword>
<dbReference type="Pfam" id="PF13557">
    <property type="entry name" value="Phenol_MetA_deg"/>
    <property type="match status" value="1"/>
</dbReference>
<evidence type="ECO:0000313" key="2">
    <source>
        <dbReference type="EMBL" id="MFD1106335.1"/>
    </source>
</evidence>
<feature type="signal peptide" evidence="1">
    <location>
        <begin position="1"/>
        <end position="21"/>
    </location>
</feature>
<feature type="chain" id="PRO_5046715011" evidence="1">
    <location>
        <begin position="22"/>
        <end position="267"/>
    </location>
</feature>
<dbReference type="EMBL" id="JBHTLS010000131">
    <property type="protein sequence ID" value="MFD1106335.1"/>
    <property type="molecule type" value="Genomic_DNA"/>
</dbReference>
<protein>
    <submittedName>
        <fullName evidence="2">Transporter</fullName>
    </submittedName>
</protein>
<dbReference type="Proteomes" id="UP001597203">
    <property type="component" value="Unassembled WGS sequence"/>
</dbReference>
<keyword evidence="3" id="KW-1185">Reference proteome</keyword>
<evidence type="ECO:0000256" key="1">
    <source>
        <dbReference type="SAM" id="SignalP"/>
    </source>
</evidence>
<comment type="caution">
    <text evidence="2">The sequence shown here is derived from an EMBL/GenBank/DDBJ whole genome shotgun (WGS) entry which is preliminary data.</text>
</comment>
<name>A0ABW3P3R3_9SPHN</name>
<dbReference type="RefSeq" id="WP_380912925.1">
    <property type="nucleotide sequence ID" value="NZ_JBHTLS010000131.1"/>
</dbReference>
<dbReference type="PROSITE" id="PS51257">
    <property type="entry name" value="PROKAR_LIPOPROTEIN"/>
    <property type="match status" value="1"/>
</dbReference>
<sequence>MNFRWMLAAAALAACPVLAHAQDARDLCTDRQGLGTPPCTVEPGRVVAELGLADWTHDKDALSRTDTVEAGDLLLRFGLTESLEAQIGWTAYGHERVRDRVTGLVDRSAGVGDVRIGLLRNLRNPDGSGFSIAVLPYATLPTGGSAIGAGDWGAGLLLPVSYELTKGVALQLTPEVDAAVDEDGDGRHLAYGSVMGLGLDISDAVSASIETSLVGDRDPSDHSTQALAGLSLAWQPGDDLQFDAGVNLGLNADSPDRELYVGVTRRF</sequence>
<accession>A0ABW3P3R3</accession>
<dbReference type="InterPro" id="IPR025737">
    <property type="entry name" value="FApF"/>
</dbReference>